<feature type="transmembrane region" description="Helical" evidence="1">
    <location>
        <begin position="66"/>
        <end position="83"/>
    </location>
</feature>
<feature type="transmembrane region" description="Helical" evidence="1">
    <location>
        <begin position="391"/>
        <end position="412"/>
    </location>
</feature>
<dbReference type="RefSeq" id="WP_066065774.1">
    <property type="nucleotide sequence ID" value="NZ_CP013015.1"/>
</dbReference>
<organism evidence="3 4">
    <name type="scientific">Desulfofervidus auxilii</name>
    <dbReference type="NCBI Taxonomy" id="1621989"/>
    <lineage>
        <taxon>Bacteria</taxon>
        <taxon>Pseudomonadati</taxon>
        <taxon>Thermodesulfobacteriota</taxon>
        <taxon>Candidatus Desulfofervidia</taxon>
        <taxon>Candidatus Desulfofervidales</taxon>
        <taxon>Candidatus Desulfofervidaceae</taxon>
        <taxon>Candidatus Desulfofervidus</taxon>
    </lineage>
</organism>
<dbReference type="Proteomes" id="UP000070560">
    <property type="component" value="Chromosome"/>
</dbReference>
<evidence type="ECO:0000313" key="3">
    <source>
        <dbReference type="EMBL" id="AMM42131.1"/>
    </source>
</evidence>
<protein>
    <recommendedName>
        <fullName evidence="2">DUF6311 domain-containing protein</fullName>
    </recommendedName>
</protein>
<dbReference type="AlphaFoldDB" id="A0A7U4QML0"/>
<accession>A0A7U4QML0</accession>
<feature type="transmembrane region" description="Helical" evidence="1">
    <location>
        <begin position="176"/>
        <end position="199"/>
    </location>
</feature>
<feature type="transmembrane region" description="Helical" evidence="1">
    <location>
        <begin position="95"/>
        <end position="121"/>
    </location>
</feature>
<feature type="transmembrane region" description="Helical" evidence="1">
    <location>
        <begin position="281"/>
        <end position="303"/>
    </location>
</feature>
<sequence length="713" mass="82318">MINEKKTLFIVLIGYVFITLLMTYPLVFHLTTHIPGDAGDGHQNLWNIWHFKKRLLNFQNPFYTNYLYYPIGVKLIFHTYGVFNNLLVLPFNNIVLAYNFIVLFSFVMSAMGMYFLSFYLTQDKFGSFIAGVIFSFCPYKFAHLLGHLNLVSTEWIPFYILYLIKTFKEPFSYKNICLASIFFLSTILCSYYYVFYLIIFTTLFFTFEVKNRIFTKRTFFLILFIFISVFPLLVMGFQAYLEGDFIKGSGYKQFSADLLAFFIPSPLHPLFGPYVKPIYSAFRAGGTEGIVFMGYIVLALFIYSVLSSQRKKLKFWLISALCFFILSLGPMLQIYGHGIFLLPYQPLYHLPLIGAFRVPSRFDIMLTLCLAIIAGYQIKLFLSKFSLKKRFILTSIFSAFIIFEYAAFPYPLDPWPSSRLAHDIKPAFKGPSKGSILFIPFGDCGQYGAATLMYFQTIFNRPMLGGYISRTPPWLVNYYENAPIIGTIKKLARGNQVSKERIIKDRELIEEMIRLYNIQYIVGIKEFLNESLIEYCTTIFSQHVISCKKLDDILIICPLRPIPPSKGLRIDFSKYASKLYIIKGLTDGLVSEKHIKLAQKKGSFLILPPLGKGSHKLILKMKSFTDKGEINIFLNKEKVLQRKLSKGNLVFEFKPSENLAQKHNFLELKYKNVPSLKKSDYQNNFIYCPDKKALPLSFISLEITSNLPSLPQP</sequence>
<feature type="domain" description="DUF6311" evidence="2">
    <location>
        <begin position="12"/>
        <end position="376"/>
    </location>
</feature>
<name>A0A7U4QML0_DESA2</name>
<reference evidence="3 4" key="1">
    <citation type="submission" date="2015-10" db="EMBL/GenBank/DDBJ databases">
        <title>Candidatus Desulfofervidus auxilii, a hydrogenotrophic sulfate-reducing bacterium involved in the thermophilic anaerobic oxidation of methane.</title>
        <authorList>
            <person name="Krukenberg V."/>
            <person name="Richter M."/>
            <person name="Wegener G."/>
        </authorList>
    </citation>
    <scope>NUCLEOTIDE SEQUENCE [LARGE SCALE GENOMIC DNA]</scope>
    <source>
        <strain evidence="3 4">HS1</strain>
    </source>
</reference>
<keyword evidence="1" id="KW-0812">Transmembrane</keyword>
<dbReference type="EMBL" id="CP013015">
    <property type="protein sequence ID" value="AMM42131.1"/>
    <property type="molecule type" value="Genomic_DNA"/>
</dbReference>
<proteinExistence type="predicted"/>
<dbReference type="OrthoDB" id="144840at2"/>
<evidence type="ECO:0000313" key="4">
    <source>
        <dbReference type="Proteomes" id="UP000070560"/>
    </source>
</evidence>
<keyword evidence="1" id="KW-1133">Transmembrane helix</keyword>
<feature type="transmembrane region" description="Helical" evidence="1">
    <location>
        <begin position="7"/>
        <end position="27"/>
    </location>
</feature>
<feature type="transmembrane region" description="Helical" evidence="1">
    <location>
        <begin position="219"/>
        <end position="237"/>
    </location>
</feature>
<feature type="transmembrane region" description="Helical" evidence="1">
    <location>
        <begin position="315"/>
        <end position="344"/>
    </location>
</feature>
<evidence type="ECO:0000256" key="1">
    <source>
        <dbReference type="SAM" id="Phobius"/>
    </source>
</evidence>
<dbReference type="Pfam" id="PF19830">
    <property type="entry name" value="DUF6311"/>
    <property type="match status" value="1"/>
</dbReference>
<gene>
    <name evidence="3" type="ORF">HS1_002349</name>
</gene>
<dbReference type="KEGG" id="daw:HS1_002349"/>
<evidence type="ECO:0000259" key="2">
    <source>
        <dbReference type="Pfam" id="PF19830"/>
    </source>
</evidence>
<dbReference type="InterPro" id="IPR046278">
    <property type="entry name" value="DUF6311"/>
</dbReference>
<keyword evidence="4" id="KW-1185">Reference proteome</keyword>
<keyword evidence="1" id="KW-0472">Membrane</keyword>
<feature type="transmembrane region" description="Helical" evidence="1">
    <location>
        <begin position="364"/>
        <end position="382"/>
    </location>
</feature>